<dbReference type="STRING" id="926571.NVIE_021740"/>
<dbReference type="Proteomes" id="UP000027093">
    <property type="component" value="Chromosome"/>
</dbReference>
<dbReference type="Gene3D" id="3.40.630.30">
    <property type="match status" value="1"/>
</dbReference>
<keyword evidence="2" id="KW-1185">Reference proteome</keyword>
<reference evidence="1 2" key="1">
    <citation type="journal article" date="2014" name="Int. J. Syst. Evol. Microbiol.">
        <title>Nitrososphaera viennensis gen. nov., sp. nov., an aerobic and mesophilic, ammonia-oxidizing archaeon from soil and a member of the archaeal phylum Thaumarchaeota.</title>
        <authorList>
            <person name="Stieglmeier M."/>
            <person name="Klingl A."/>
            <person name="Alves R.J."/>
            <person name="Rittmann S.K."/>
            <person name="Melcher M."/>
            <person name="Leisch N."/>
            <person name="Schleper C."/>
        </authorList>
    </citation>
    <scope>NUCLEOTIDE SEQUENCE [LARGE SCALE GENOMIC DNA]</scope>
    <source>
        <strain evidence="1">EN76</strain>
    </source>
</reference>
<dbReference type="KEGG" id="nvn:NVIE_021740"/>
<proteinExistence type="predicted"/>
<dbReference type="InterPro" id="IPR016181">
    <property type="entry name" value="Acyl_CoA_acyltransferase"/>
</dbReference>
<protein>
    <submittedName>
        <fullName evidence="1">Uncharacterized protein</fullName>
    </submittedName>
</protein>
<evidence type="ECO:0000313" key="1">
    <source>
        <dbReference type="EMBL" id="AIC16434.1"/>
    </source>
</evidence>
<evidence type="ECO:0000313" key="2">
    <source>
        <dbReference type="Proteomes" id="UP000027093"/>
    </source>
</evidence>
<dbReference type="SUPFAM" id="SSF55729">
    <property type="entry name" value="Acyl-CoA N-acyltransferases (Nat)"/>
    <property type="match status" value="1"/>
</dbReference>
<dbReference type="AlphaFoldDB" id="A0A060HIQ1"/>
<dbReference type="Pfam" id="PF13527">
    <property type="entry name" value="Acetyltransf_9"/>
    <property type="match status" value="1"/>
</dbReference>
<organism evidence="1 2">
    <name type="scientific">Nitrososphaera viennensis EN76</name>
    <dbReference type="NCBI Taxonomy" id="926571"/>
    <lineage>
        <taxon>Archaea</taxon>
        <taxon>Nitrososphaerota</taxon>
        <taxon>Nitrososphaeria</taxon>
        <taxon>Nitrososphaerales</taxon>
        <taxon>Nitrososphaeraceae</taxon>
        <taxon>Nitrososphaera</taxon>
    </lineage>
</organism>
<sequence>MTAHQDLELRVLDLINDKTESLRLMKAVYGNNSEVGRSEFYDWQYIDNPAGQALVVGFFTKENQLVSQVASIPTSIIVNGTNRIHHMTLNIATEDAYRGRHLVSSLFAHIHKQFGGQFTFGMPNANSFNLHKRIGYEVIKIPILFKLIRPSKVNKNIPSFIDRMIYRIDKGAVESTQLLTTLFTEEHCVAEPSLEVFPIFRERNAKYLNWRFNSSSIREYVRFIHRRDRTSYLIGRAISIDKRKISIICEIKASNKEIAKDLIHSFCAYSLESEDISIVLSGFLKNNPPYYYLKLAGFHELPDKLRPHPLALCIKQLSPTRLVDFYNPCNWFFSLGDFDVF</sequence>
<gene>
    <name evidence="1" type="ORF">NVIE_021740</name>
</gene>
<accession>A0A060HIQ1</accession>
<name>A0A060HIQ1_9ARCH</name>
<dbReference type="EMBL" id="CP007536">
    <property type="protein sequence ID" value="AIC16434.1"/>
    <property type="molecule type" value="Genomic_DNA"/>
</dbReference>
<dbReference type="HOGENOM" id="CLU_949788_0_0_2"/>